<accession>A0A284QPQ7</accession>
<keyword evidence="2" id="KW-1133">Transmembrane helix</keyword>
<keyword evidence="2" id="KW-0472">Membrane</keyword>
<feature type="region of interest" description="Disordered" evidence="1">
    <location>
        <begin position="48"/>
        <end position="107"/>
    </location>
</feature>
<feature type="region of interest" description="Disordered" evidence="1">
    <location>
        <begin position="379"/>
        <end position="413"/>
    </location>
</feature>
<evidence type="ECO:0008006" key="6">
    <source>
        <dbReference type="Google" id="ProtNLM"/>
    </source>
</evidence>
<organism evidence="4 5">
    <name type="scientific">Armillaria ostoyae</name>
    <name type="common">Armillaria root rot fungus</name>
    <dbReference type="NCBI Taxonomy" id="47428"/>
    <lineage>
        <taxon>Eukaryota</taxon>
        <taxon>Fungi</taxon>
        <taxon>Dikarya</taxon>
        <taxon>Basidiomycota</taxon>
        <taxon>Agaricomycotina</taxon>
        <taxon>Agaricomycetes</taxon>
        <taxon>Agaricomycetidae</taxon>
        <taxon>Agaricales</taxon>
        <taxon>Marasmiineae</taxon>
        <taxon>Physalacriaceae</taxon>
        <taxon>Armillaria</taxon>
    </lineage>
</organism>
<dbReference type="OMA" id="TESIMRD"/>
<evidence type="ECO:0000256" key="3">
    <source>
        <dbReference type="SAM" id="SignalP"/>
    </source>
</evidence>
<keyword evidence="5" id="KW-1185">Reference proteome</keyword>
<keyword evidence="3" id="KW-0732">Signal</keyword>
<reference evidence="5" key="1">
    <citation type="journal article" date="2017" name="Nat. Ecol. Evol.">
        <title>Genome expansion and lineage-specific genetic innovations in the forest pathogenic fungi Armillaria.</title>
        <authorList>
            <person name="Sipos G."/>
            <person name="Prasanna A.N."/>
            <person name="Walter M.C."/>
            <person name="O'Connor E."/>
            <person name="Balint B."/>
            <person name="Krizsan K."/>
            <person name="Kiss B."/>
            <person name="Hess J."/>
            <person name="Varga T."/>
            <person name="Slot J."/>
            <person name="Riley R."/>
            <person name="Boka B."/>
            <person name="Rigling D."/>
            <person name="Barry K."/>
            <person name="Lee J."/>
            <person name="Mihaltcheva S."/>
            <person name="LaButti K."/>
            <person name="Lipzen A."/>
            <person name="Waldron R."/>
            <person name="Moloney N.M."/>
            <person name="Sperisen C."/>
            <person name="Kredics L."/>
            <person name="Vagvoelgyi C."/>
            <person name="Patrignani A."/>
            <person name="Fitzpatrick D."/>
            <person name="Nagy I."/>
            <person name="Doyle S."/>
            <person name="Anderson J.B."/>
            <person name="Grigoriev I.V."/>
            <person name="Gueldener U."/>
            <person name="Muensterkoetter M."/>
            <person name="Nagy L.G."/>
        </authorList>
    </citation>
    <scope>NUCLEOTIDE SEQUENCE [LARGE SCALE GENOMIC DNA]</scope>
    <source>
        <strain evidence="5">C18/9</strain>
    </source>
</reference>
<protein>
    <recommendedName>
        <fullName evidence="6">REJ domain-containing protein</fullName>
    </recommendedName>
</protein>
<feature type="compositionally biased region" description="Low complexity" evidence="1">
    <location>
        <begin position="87"/>
        <end position="107"/>
    </location>
</feature>
<dbReference type="EMBL" id="FUEG01000001">
    <property type="protein sequence ID" value="SJK98449.1"/>
    <property type="molecule type" value="Genomic_DNA"/>
</dbReference>
<gene>
    <name evidence="4" type="ORF">ARMOST_01717</name>
</gene>
<dbReference type="Gene3D" id="2.60.120.260">
    <property type="entry name" value="Galactose-binding domain-like"/>
    <property type="match status" value="1"/>
</dbReference>
<proteinExistence type="predicted"/>
<dbReference type="AlphaFoldDB" id="A0A284QPQ7"/>
<name>A0A284QPQ7_ARMOS</name>
<dbReference type="OrthoDB" id="3006363at2759"/>
<feature type="compositionally biased region" description="Polar residues" evidence="1">
    <location>
        <begin position="379"/>
        <end position="389"/>
    </location>
</feature>
<sequence length="413" mass="44027">MPPTKVSNGAHILDVLLAILPVWVHDYICGDQQCTYTNRRRPVFIHRRRVPFDQSTDQNEGRDRGSSDDDSKSPSNSNGFGFGGFGSNSNGAKDSTSNDSTDSSDSPLTTGSDIFCQFCIADNDARVLYNGPWSLNGAGPTNTTHSTSTAGSTVSLNFNGTASDDLPDHNSHPMSTGSGIIVFGTVLSSSSSSNPPTTSFTVDAAAPFVTTEPQTEQVYLNQPLFVASELSKEEHKIVINVTDAGSASPFVLDYFFIFPHLDSTSNTEATISFPPTSSSSSPTPFASAIKSTTSSTSDVSSVARDSSTVIKALAALLGVLFFTIIFLIAFLVIYIRKSKIRRGPSIPRSSKSRASHQGTLLTTTESIMRNFTPSLIWSYSRSESGSGNAPSPALPGHSTKSQRSEARSVWSAT</sequence>
<feature type="transmembrane region" description="Helical" evidence="2">
    <location>
        <begin position="312"/>
        <end position="335"/>
    </location>
</feature>
<evidence type="ECO:0000256" key="1">
    <source>
        <dbReference type="SAM" id="MobiDB-lite"/>
    </source>
</evidence>
<evidence type="ECO:0000313" key="5">
    <source>
        <dbReference type="Proteomes" id="UP000219338"/>
    </source>
</evidence>
<feature type="chain" id="PRO_5013238830" description="REJ domain-containing protein" evidence="3">
    <location>
        <begin position="25"/>
        <end position="413"/>
    </location>
</feature>
<feature type="compositionally biased region" description="Basic and acidic residues" evidence="1">
    <location>
        <begin position="59"/>
        <end position="72"/>
    </location>
</feature>
<keyword evidence="2" id="KW-0812">Transmembrane</keyword>
<dbReference type="Proteomes" id="UP000219338">
    <property type="component" value="Unassembled WGS sequence"/>
</dbReference>
<evidence type="ECO:0000313" key="4">
    <source>
        <dbReference type="EMBL" id="SJK98449.1"/>
    </source>
</evidence>
<evidence type="ECO:0000256" key="2">
    <source>
        <dbReference type="SAM" id="Phobius"/>
    </source>
</evidence>
<feature type="signal peptide" evidence="3">
    <location>
        <begin position="1"/>
        <end position="24"/>
    </location>
</feature>